<dbReference type="InterPro" id="IPR003736">
    <property type="entry name" value="PAAI_dom"/>
</dbReference>
<accession>A0A975S537</accession>
<dbReference type="InterPro" id="IPR006683">
    <property type="entry name" value="Thioestr_dom"/>
</dbReference>
<dbReference type="PANTHER" id="PTHR42856:SF1">
    <property type="entry name" value="ACYL-COENZYME A THIOESTERASE PAAI"/>
    <property type="match status" value="1"/>
</dbReference>
<organism evidence="3 4">
    <name type="scientific">Arthrobacter sunyaminii</name>
    <dbReference type="NCBI Taxonomy" id="2816859"/>
    <lineage>
        <taxon>Bacteria</taxon>
        <taxon>Bacillati</taxon>
        <taxon>Actinomycetota</taxon>
        <taxon>Actinomycetes</taxon>
        <taxon>Micrococcales</taxon>
        <taxon>Micrococcaceae</taxon>
        <taxon>Arthrobacter</taxon>
    </lineage>
</organism>
<dbReference type="CDD" id="cd03443">
    <property type="entry name" value="PaaI_thioesterase"/>
    <property type="match status" value="1"/>
</dbReference>
<name>A0A975S537_9MICC</name>
<dbReference type="Proteomes" id="UP000680588">
    <property type="component" value="Chromosome"/>
</dbReference>
<sequence length="159" mass="16597">MADIDVAAHVQEHGLDHPILEHDAAGRWLGFTVEHLAPGEATITMVLRPEMLNGFSIAHGGMVFAFADTAFALACNPADTSVAEMELITVASGADITFISSALPGETLRAVANHRASAGRSGVYDVEITASGPGGGSRVVAEFRGRSRAVPNPAFRSRS</sequence>
<dbReference type="AlphaFoldDB" id="A0A975S537"/>
<dbReference type="RefSeq" id="WP_104053029.1">
    <property type="nucleotide sequence ID" value="NZ_CP076456.1"/>
</dbReference>
<dbReference type="InterPro" id="IPR052723">
    <property type="entry name" value="Acyl-CoA_thioesterase_PaaI"/>
</dbReference>
<feature type="domain" description="Thioesterase" evidence="2">
    <location>
        <begin position="56"/>
        <end position="133"/>
    </location>
</feature>
<dbReference type="Gene3D" id="3.10.129.10">
    <property type="entry name" value="Hotdog Thioesterase"/>
    <property type="match status" value="1"/>
</dbReference>
<dbReference type="PANTHER" id="PTHR42856">
    <property type="entry name" value="ACYL-COENZYME A THIOESTERASE PAAI"/>
    <property type="match status" value="1"/>
</dbReference>
<dbReference type="InterPro" id="IPR029069">
    <property type="entry name" value="HotDog_dom_sf"/>
</dbReference>
<evidence type="ECO:0000313" key="4">
    <source>
        <dbReference type="Proteomes" id="UP000680588"/>
    </source>
</evidence>
<keyword evidence="1" id="KW-0378">Hydrolase</keyword>
<dbReference type="KEGG" id="asun:KG104_15365"/>
<evidence type="ECO:0000256" key="1">
    <source>
        <dbReference type="ARBA" id="ARBA00022801"/>
    </source>
</evidence>
<dbReference type="NCBIfam" id="TIGR00369">
    <property type="entry name" value="unchar_dom_1"/>
    <property type="match status" value="1"/>
</dbReference>
<proteinExistence type="predicted"/>
<dbReference type="SUPFAM" id="SSF54637">
    <property type="entry name" value="Thioesterase/thiol ester dehydrase-isomerase"/>
    <property type="match status" value="1"/>
</dbReference>
<protein>
    <submittedName>
        <fullName evidence="3">Hotdog fold thioesterase</fullName>
    </submittedName>
</protein>
<evidence type="ECO:0000259" key="2">
    <source>
        <dbReference type="Pfam" id="PF03061"/>
    </source>
</evidence>
<dbReference type="GO" id="GO:0016289">
    <property type="term" value="F:acyl-CoA hydrolase activity"/>
    <property type="evidence" value="ECO:0007669"/>
    <property type="project" value="TreeGrafter"/>
</dbReference>
<evidence type="ECO:0000313" key="3">
    <source>
        <dbReference type="EMBL" id="QWQ35818.1"/>
    </source>
</evidence>
<dbReference type="EMBL" id="CP076456">
    <property type="protein sequence ID" value="QWQ35818.1"/>
    <property type="molecule type" value="Genomic_DNA"/>
</dbReference>
<keyword evidence="4" id="KW-1185">Reference proteome</keyword>
<reference evidence="3" key="1">
    <citation type="submission" date="2021-06" db="EMBL/GenBank/DDBJ databases">
        <title>Novel species in genus Arthrobacter.</title>
        <authorList>
            <person name="Zhang G."/>
        </authorList>
    </citation>
    <scope>NUCLEOTIDE SEQUENCE</scope>
    <source>
        <strain evidence="3">Zg-ZUI122</strain>
    </source>
</reference>
<gene>
    <name evidence="3" type="ORF">KG104_15365</name>
</gene>
<dbReference type="Pfam" id="PF03061">
    <property type="entry name" value="4HBT"/>
    <property type="match status" value="1"/>
</dbReference>